<dbReference type="SUPFAM" id="SSF53784">
    <property type="entry name" value="Phosphofructokinase"/>
    <property type="match status" value="1"/>
</dbReference>
<gene>
    <name evidence="13" type="ORF">CJ030_MR1G014958</name>
</gene>
<evidence type="ECO:0000256" key="1">
    <source>
        <dbReference type="ARBA" id="ARBA00004141"/>
    </source>
</evidence>
<feature type="transmembrane region" description="Helical" evidence="11">
    <location>
        <begin position="181"/>
        <end position="206"/>
    </location>
</feature>
<dbReference type="Gene3D" id="1.10.287.70">
    <property type="match status" value="1"/>
</dbReference>
<sequence>MVRLFFLHEAESGFVENPFIENDEQNNGSGNIFYNISTLAGLVIWQGNLNRTPKGWEMPTDAKPLKIGVPGRTTFDKFVKVKYKEKPNENRYDGFCIQIFYKTYDAVISDILIYTMLIVWLLEDFSSLFFAYKADAVQLAETFAEAKCSTKVVGVPVTLNGDLKNQFVEANVGFDTIWEKVYNNLTCLVIVVWLFVLLILTSSYMASLSSMLTMQQLQPNVTDIEWLKKNNLKVGCDQ</sequence>
<dbReference type="InterPro" id="IPR001320">
    <property type="entry name" value="Iontro_rcpt_C"/>
</dbReference>
<evidence type="ECO:0000256" key="7">
    <source>
        <dbReference type="ARBA" id="ARBA00023170"/>
    </source>
</evidence>
<evidence type="ECO:0000313" key="14">
    <source>
        <dbReference type="Proteomes" id="UP000516437"/>
    </source>
</evidence>
<accession>A0A6A1WWH3</accession>
<organism evidence="13 14">
    <name type="scientific">Morella rubra</name>
    <name type="common">Chinese bayberry</name>
    <dbReference type="NCBI Taxonomy" id="262757"/>
    <lineage>
        <taxon>Eukaryota</taxon>
        <taxon>Viridiplantae</taxon>
        <taxon>Streptophyta</taxon>
        <taxon>Embryophyta</taxon>
        <taxon>Tracheophyta</taxon>
        <taxon>Spermatophyta</taxon>
        <taxon>Magnoliopsida</taxon>
        <taxon>eudicotyledons</taxon>
        <taxon>Gunneridae</taxon>
        <taxon>Pentapetalae</taxon>
        <taxon>rosids</taxon>
        <taxon>fabids</taxon>
        <taxon>Fagales</taxon>
        <taxon>Myricaceae</taxon>
        <taxon>Morella</taxon>
    </lineage>
</organism>
<dbReference type="GO" id="GO:0016020">
    <property type="term" value="C:membrane"/>
    <property type="evidence" value="ECO:0007669"/>
    <property type="project" value="UniProtKB-SubCell"/>
</dbReference>
<evidence type="ECO:0000256" key="9">
    <source>
        <dbReference type="ARBA" id="ARBA00023286"/>
    </source>
</evidence>
<proteinExistence type="predicted"/>
<keyword evidence="4 11" id="KW-1133">Transmembrane helix</keyword>
<dbReference type="AlphaFoldDB" id="A0A6A1WWH3"/>
<evidence type="ECO:0000256" key="11">
    <source>
        <dbReference type="SAM" id="Phobius"/>
    </source>
</evidence>
<evidence type="ECO:0000256" key="2">
    <source>
        <dbReference type="ARBA" id="ARBA00022448"/>
    </source>
</evidence>
<evidence type="ECO:0000256" key="8">
    <source>
        <dbReference type="ARBA" id="ARBA00023180"/>
    </source>
</evidence>
<keyword evidence="7 13" id="KW-0675">Receptor</keyword>
<dbReference type="InterPro" id="IPR015683">
    <property type="entry name" value="Ionotropic_Glu_rcpt"/>
</dbReference>
<keyword evidence="2" id="KW-0813">Transport</keyword>
<evidence type="ECO:0000313" key="13">
    <source>
        <dbReference type="EMBL" id="KAB1227020.1"/>
    </source>
</evidence>
<evidence type="ECO:0000256" key="3">
    <source>
        <dbReference type="ARBA" id="ARBA00022692"/>
    </source>
</evidence>
<comment type="subcellular location">
    <subcellularLocation>
        <location evidence="1">Membrane</location>
        <topology evidence="1">Multi-pass membrane protein</topology>
    </subcellularLocation>
</comment>
<reference evidence="13 14" key="1">
    <citation type="journal article" date="2019" name="Plant Biotechnol. J.">
        <title>The red bayberry genome and genetic basis of sex determination.</title>
        <authorList>
            <person name="Jia H.M."/>
            <person name="Jia H.J."/>
            <person name="Cai Q.L."/>
            <person name="Wang Y."/>
            <person name="Zhao H.B."/>
            <person name="Yang W.F."/>
            <person name="Wang G.Y."/>
            <person name="Li Y.H."/>
            <person name="Zhan D.L."/>
            <person name="Shen Y.T."/>
            <person name="Niu Q.F."/>
            <person name="Chang L."/>
            <person name="Qiu J."/>
            <person name="Zhao L."/>
            <person name="Xie H.B."/>
            <person name="Fu W.Y."/>
            <person name="Jin J."/>
            <person name="Li X.W."/>
            <person name="Jiao Y."/>
            <person name="Zhou C.C."/>
            <person name="Tu T."/>
            <person name="Chai C.Y."/>
            <person name="Gao J.L."/>
            <person name="Fan L.J."/>
            <person name="van de Weg E."/>
            <person name="Wang J.Y."/>
            <person name="Gao Z.S."/>
        </authorList>
    </citation>
    <scope>NUCLEOTIDE SEQUENCE [LARGE SCALE GENOMIC DNA]</scope>
    <source>
        <tissue evidence="13">Leaves</tissue>
    </source>
</reference>
<keyword evidence="3 11" id="KW-0812">Transmembrane</keyword>
<evidence type="ECO:0000259" key="12">
    <source>
        <dbReference type="Pfam" id="PF00060"/>
    </source>
</evidence>
<dbReference type="GO" id="GO:0015276">
    <property type="term" value="F:ligand-gated monoatomic ion channel activity"/>
    <property type="evidence" value="ECO:0007669"/>
    <property type="project" value="InterPro"/>
</dbReference>
<dbReference type="InterPro" id="IPR035966">
    <property type="entry name" value="PKF_sf"/>
</dbReference>
<dbReference type="EMBL" id="RXIC02000019">
    <property type="protein sequence ID" value="KAB1227020.1"/>
    <property type="molecule type" value="Genomic_DNA"/>
</dbReference>
<feature type="domain" description="Ionotropic glutamate receptor C-terminal" evidence="12">
    <location>
        <begin position="178"/>
        <end position="231"/>
    </location>
</feature>
<dbReference type="OrthoDB" id="1710729at2759"/>
<name>A0A6A1WWH3_9ROSI</name>
<keyword evidence="9" id="KW-1071">Ligand-gated ion channel</keyword>
<keyword evidence="8" id="KW-0325">Glycoprotein</keyword>
<dbReference type="GO" id="GO:0003872">
    <property type="term" value="F:6-phosphofructokinase activity"/>
    <property type="evidence" value="ECO:0007669"/>
    <property type="project" value="InterPro"/>
</dbReference>
<keyword evidence="10" id="KW-0407">Ion channel</keyword>
<feature type="transmembrane region" description="Helical" evidence="11">
    <location>
        <begin position="111"/>
        <end position="132"/>
    </location>
</feature>
<keyword evidence="6 11" id="KW-0472">Membrane</keyword>
<dbReference type="Proteomes" id="UP000516437">
    <property type="component" value="Chromosome 1"/>
</dbReference>
<comment type="caution">
    <text evidence="13">The sequence shown here is derived from an EMBL/GenBank/DDBJ whole genome shotgun (WGS) entry which is preliminary data.</text>
</comment>
<keyword evidence="5" id="KW-0406">Ion transport</keyword>
<evidence type="ECO:0000256" key="6">
    <source>
        <dbReference type="ARBA" id="ARBA00023136"/>
    </source>
</evidence>
<protein>
    <submittedName>
        <fullName evidence="13">Glutamate receptor 2.1</fullName>
    </submittedName>
</protein>
<evidence type="ECO:0000256" key="5">
    <source>
        <dbReference type="ARBA" id="ARBA00023065"/>
    </source>
</evidence>
<dbReference type="PANTHER" id="PTHR18966">
    <property type="entry name" value="IONOTROPIC GLUTAMATE RECEPTOR"/>
    <property type="match status" value="1"/>
</dbReference>
<keyword evidence="14" id="KW-1185">Reference proteome</keyword>
<evidence type="ECO:0000256" key="10">
    <source>
        <dbReference type="ARBA" id="ARBA00023303"/>
    </source>
</evidence>
<evidence type="ECO:0000256" key="4">
    <source>
        <dbReference type="ARBA" id="ARBA00022989"/>
    </source>
</evidence>
<dbReference type="Pfam" id="PF00060">
    <property type="entry name" value="Lig_chan"/>
    <property type="match status" value="1"/>
</dbReference>